<dbReference type="AlphaFoldDB" id="A0ABD3FAJ6"/>
<protein>
    <submittedName>
        <fullName evidence="1">Uncharacterized protein</fullName>
    </submittedName>
</protein>
<proteinExistence type="predicted"/>
<evidence type="ECO:0000313" key="1">
    <source>
        <dbReference type="EMBL" id="KAL3662529.1"/>
    </source>
</evidence>
<accession>A0ABD3FAJ6</accession>
<dbReference type="Proteomes" id="UP001632037">
    <property type="component" value="Unassembled WGS sequence"/>
</dbReference>
<dbReference type="EMBL" id="JBIMZQ010000031">
    <property type="protein sequence ID" value="KAL3662529.1"/>
    <property type="molecule type" value="Genomic_DNA"/>
</dbReference>
<name>A0ABD3FAJ6_9STRA</name>
<evidence type="ECO:0000313" key="2">
    <source>
        <dbReference type="Proteomes" id="UP001632037"/>
    </source>
</evidence>
<keyword evidence="2" id="KW-1185">Reference proteome</keyword>
<organism evidence="1 2">
    <name type="scientific">Phytophthora oleae</name>
    <dbReference type="NCBI Taxonomy" id="2107226"/>
    <lineage>
        <taxon>Eukaryota</taxon>
        <taxon>Sar</taxon>
        <taxon>Stramenopiles</taxon>
        <taxon>Oomycota</taxon>
        <taxon>Peronosporomycetes</taxon>
        <taxon>Peronosporales</taxon>
        <taxon>Peronosporaceae</taxon>
        <taxon>Phytophthora</taxon>
    </lineage>
</organism>
<comment type="caution">
    <text evidence="1">The sequence shown here is derived from an EMBL/GenBank/DDBJ whole genome shotgun (WGS) entry which is preliminary data.</text>
</comment>
<reference evidence="1 2" key="1">
    <citation type="submission" date="2024-09" db="EMBL/GenBank/DDBJ databases">
        <title>Genome sequencing and assembly of Phytophthora oleae, isolate VK10A, causative agent of rot of olive drupes.</title>
        <authorList>
            <person name="Conti Taguali S."/>
            <person name="Riolo M."/>
            <person name="La Spada F."/>
            <person name="Cacciola S.O."/>
            <person name="Dionisio G."/>
        </authorList>
    </citation>
    <scope>NUCLEOTIDE SEQUENCE [LARGE SCALE GENOMIC DNA]</scope>
    <source>
        <strain evidence="1 2">VK10A</strain>
    </source>
</reference>
<sequence length="148" mass="16318">MFAEDYTVGRSYVKLLLANAYQHDEHDLSSSAPLVPMLTRIDIVVKLDSVNESVLVLPTPNDQVVQQLSALPTSSSSAIDCLIENAIALQSSAPSSSGQQTILADSDTVGRHQVSRFGRKQKQSTRLDNFDMHYASHKWMKAQLFALN</sequence>
<gene>
    <name evidence="1" type="ORF">V7S43_012384</name>
</gene>